<feature type="domain" description="DUF1707" evidence="2">
    <location>
        <begin position="8"/>
        <end position="60"/>
    </location>
</feature>
<evidence type="ECO:0000256" key="1">
    <source>
        <dbReference type="SAM" id="MobiDB-lite"/>
    </source>
</evidence>
<dbReference type="PANTHER" id="PTHR40763:SF5">
    <property type="entry name" value="MEMBRANE PROTEIN"/>
    <property type="match status" value="1"/>
</dbReference>
<name>A0A1H1WC73_9ACTN</name>
<dbReference type="PANTHER" id="PTHR40763">
    <property type="entry name" value="MEMBRANE PROTEIN-RELATED"/>
    <property type="match status" value="1"/>
</dbReference>
<dbReference type="STRING" id="546871.SAMN04488543_2681"/>
<protein>
    <recommendedName>
        <fullName evidence="2">DUF1707 domain-containing protein</fullName>
    </recommendedName>
</protein>
<sequence>MTSSRPELRIGDKERDLVAAVLQDALAEGRITLEELDQRLDATLRARTYADLDALVADLPVDLPSTALSGARPAPEPRPLGGPGSSPDDRLVLDAGWSSVTRRGRWDVPPFLRLNGAVGSVRLDCLQATPLAPTVDVEIDGGMGHIRIVLPDSWAVNTDRLTSQWGMSSIKVSATPEPGAPLLLLHGSVGWGWLTVRHAGFFDRRRLARQAALGRPHRRALGH</sequence>
<evidence type="ECO:0000259" key="2">
    <source>
        <dbReference type="Pfam" id="PF08044"/>
    </source>
</evidence>
<gene>
    <name evidence="3" type="ORF">SAMN04488543_2681</name>
</gene>
<proteinExistence type="predicted"/>
<feature type="region of interest" description="Disordered" evidence="1">
    <location>
        <begin position="67"/>
        <end position="89"/>
    </location>
</feature>
<dbReference type="EMBL" id="LT629749">
    <property type="protein sequence ID" value="SDS93749.1"/>
    <property type="molecule type" value="Genomic_DNA"/>
</dbReference>
<dbReference type="Pfam" id="PF08044">
    <property type="entry name" value="DUF1707"/>
    <property type="match status" value="1"/>
</dbReference>
<keyword evidence="4" id="KW-1185">Reference proteome</keyword>
<organism evidence="3 4">
    <name type="scientific">Friedmanniella luteola</name>
    <dbReference type="NCBI Taxonomy" id="546871"/>
    <lineage>
        <taxon>Bacteria</taxon>
        <taxon>Bacillati</taxon>
        <taxon>Actinomycetota</taxon>
        <taxon>Actinomycetes</taxon>
        <taxon>Propionibacteriales</taxon>
        <taxon>Nocardioidaceae</taxon>
        <taxon>Friedmanniella</taxon>
    </lineage>
</organism>
<reference evidence="3 4" key="1">
    <citation type="submission" date="2016-10" db="EMBL/GenBank/DDBJ databases">
        <authorList>
            <person name="de Groot N.N."/>
        </authorList>
    </citation>
    <scope>NUCLEOTIDE SEQUENCE [LARGE SCALE GENOMIC DNA]</scope>
    <source>
        <strain evidence="3 4">DSM 21741</strain>
    </source>
</reference>
<accession>A0A1H1WC73</accession>
<dbReference type="InterPro" id="IPR012551">
    <property type="entry name" value="DUF1707_SHOCT-like"/>
</dbReference>
<evidence type="ECO:0000313" key="4">
    <source>
        <dbReference type="Proteomes" id="UP000199092"/>
    </source>
</evidence>
<evidence type="ECO:0000313" key="3">
    <source>
        <dbReference type="EMBL" id="SDS93749.1"/>
    </source>
</evidence>
<dbReference type="OrthoDB" id="4772576at2"/>
<dbReference type="AlphaFoldDB" id="A0A1H1WC73"/>
<dbReference type="Proteomes" id="UP000199092">
    <property type="component" value="Chromosome I"/>
</dbReference>
<dbReference type="RefSeq" id="WP_091413419.1">
    <property type="nucleotide sequence ID" value="NZ_LT629749.1"/>
</dbReference>